<dbReference type="GO" id="GO:0003690">
    <property type="term" value="F:double-stranded DNA binding"/>
    <property type="evidence" value="ECO:0007669"/>
    <property type="project" value="TreeGrafter"/>
</dbReference>
<proteinExistence type="predicted"/>
<evidence type="ECO:0008006" key="5">
    <source>
        <dbReference type="Google" id="ProtNLM"/>
    </source>
</evidence>
<organism evidence="3 4">
    <name type="scientific">Anabas testudineus</name>
    <name type="common">Climbing perch</name>
    <name type="synonym">Anthias testudineus</name>
    <dbReference type="NCBI Taxonomy" id="64144"/>
    <lineage>
        <taxon>Eukaryota</taxon>
        <taxon>Metazoa</taxon>
        <taxon>Chordata</taxon>
        <taxon>Craniata</taxon>
        <taxon>Vertebrata</taxon>
        <taxon>Euteleostomi</taxon>
        <taxon>Actinopterygii</taxon>
        <taxon>Neopterygii</taxon>
        <taxon>Teleostei</taxon>
        <taxon>Neoteleostei</taxon>
        <taxon>Acanthomorphata</taxon>
        <taxon>Anabantaria</taxon>
        <taxon>Anabantiformes</taxon>
        <taxon>Anabantoidei</taxon>
        <taxon>Anabantidae</taxon>
        <taxon>Anabas</taxon>
    </lineage>
</organism>
<evidence type="ECO:0000313" key="3">
    <source>
        <dbReference type="Ensembl" id="ENSATEP00000065686.1"/>
    </source>
</evidence>
<dbReference type="GeneTree" id="ENSGT00390000003368"/>
<dbReference type="AlphaFoldDB" id="A0A7N6BTK0"/>
<feature type="compositionally biased region" description="Basic and acidic residues" evidence="2">
    <location>
        <begin position="557"/>
        <end position="569"/>
    </location>
</feature>
<dbReference type="GO" id="GO:0000801">
    <property type="term" value="C:central element"/>
    <property type="evidence" value="ECO:0007669"/>
    <property type="project" value="TreeGrafter"/>
</dbReference>
<feature type="coiled-coil region" evidence="1">
    <location>
        <begin position="463"/>
        <end position="543"/>
    </location>
</feature>
<feature type="coiled-coil region" evidence="1">
    <location>
        <begin position="237"/>
        <end position="320"/>
    </location>
</feature>
<keyword evidence="4" id="KW-1185">Reference proteome</keyword>
<dbReference type="GO" id="GO:0000802">
    <property type="term" value="C:transverse filament"/>
    <property type="evidence" value="ECO:0007669"/>
    <property type="project" value="TreeGrafter"/>
</dbReference>
<feature type="coiled-coil region" evidence="1">
    <location>
        <begin position="115"/>
        <end position="159"/>
    </location>
</feature>
<sequence length="728" mass="84074">MERDKSFNFKLLVPPRVNTGQVSAVRPQEITDNCGDFINALQQGYSKCFDKEQNMTFPNTGLVAPTKPTRQVLPLIVVNFQNNCNPGQLYSKLFDEVEKIKCWKVKLDSDTVQKERQLQENKRTIETQRKAIQELQFGNESLSIKLEERISENEDLRNKNSATRNLCNILKDTFERLAEKMHLFESEREETHHLFLENTENIQKLITSFESLRVQVVADQQEMQKVKEGLLHFEELKEKYHQECNIKEEEIAGLQTTLKDKENKLQKVLFDLHETQKNFKQLQEATNQKNELLKSSKTEKESLLQKLQTAELRCKESEVSLFAVSGRKLKLNLNPRRNTKKRFVTTIKLFICNICYSFIYSAYHSLAYFQNKMLKKQITKETAKSSQLESVIHGLHDESQNLKRQNEEDHQKLLKDLESKSAFTAELENEVSYTILTAAEAIKNKEDAEFKCQHKIADMVALMEKHKGQYDRMVEEKDAELQENKKKEIEAVAHRKSLELDLSKHKTEYDHLKTQLKKETTEKENLQKEVTDLKKELSSMKITQLSEAKNKQSHGPTYERGRHLETQKEYSSKRHVFDFSKTRKALSYSKDDGSAAVLKKADIYNEDLETPRCIASRIGGSSKIKSYRIRTPPSAEKATCWGRSTIELDPKSDSSDQNDLLTFANAPPSFSAVHCKANIFKKIQSPVTHKSPGNSLKLAAMKRMRDAGWTAVTGCDKKKKKTNEKIFA</sequence>
<name>A0A7N6BTK0_ANATE</name>
<accession>A0A7N6BTK0</accession>
<evidence type="ECO:0000256" key="1">
    <source>
        <dbReference type="SAM" id="Coils"/>
    </source>
</evidence>
<dbReference type="GO" id="GO:0051026">
    <property type="term" value="P:chiasma assembly"/>
    <property type="evidence" value="ECO:0007669"/>
    <property type="project" value="TreeGrafter"/>
</dbReference>
<reference evidence="3" key="1">
    <citation type="submission" date="2021-04" db="EMBL/GenBank/DDBJ databases">
        <authorList>
            <consortium name="Wellcome Sanger Institute Data Sharing"/>
        </authorList>
    </citation>
    <scope>NUCLEOTIDE SEQUENCE [LARGE SCALE GENOMIC DNA]</scope>
</reference>
<keyword evidence="1" id="KW-0175">Coiled coil</keyword>
<dbReference type="GO" id="GO:0000711">
    <property type="term" value="P:meiotic DNA repair synthesis"/>
    <property type="evidence" value="ECO:0007669"/>
    <property type="project" value="TreeGrafter"/>
</dbReference>
<dbReference type="PANTHER" id="PTHR46918:SF1">
    <property type="entry name" value="SYNAPTONEMAL COMPLEX PROTEIN 1"/>
    <property type="match status" value="1"/>
</dbReference>
<reference evidence="3" key="2">
    <citation type="submission" date="2025-08" db="UniProtKB">
        <authorList>
            <consortium name="Ensembl"/>
        </authorList>
    </citation>
    <scope>IDENTIFICATION</scope>
</reference>
<dbReference type="InterPro" id="IPR008827">
    <property type="entry name" value="SYCP1"/>
</dbReference>
<reference evidence="3" key="3">
    <citation type="submission" date="2025-09" db="UniProtKB">
        <authorList>
            <consortium name="Ensembl"/>
        </authorList>
    </citation>
    <scope>IDENTIFICATION</scope>
</reference>
<dbReference type="GO" id="GO:0051878">
    <property type="term" value="P:lateral element assembly"/>
    <property type="evidence" value="ECO:0007669"/>
    <property type="project" value="TreeGrafter"/>
</dbReference>
<dbReference type="PANTHER" id="PTHR46918">
    <property type="entry name" value="SYNAPTONEMAL COMPLEX PROTEIN 1"/>
    <property type="match status" value="1"/>
</dbReference>
<evidence type="ECO:0000256" key="2">
    <source>
        <dbReference type="SAM" id="MobiDB-lite"/>
    </source>
</evidence>
<dbReference type="Ensembl" id="ENSATET00000068205.2">
    <property type="protein sequence ID" value="ENSATEP00000065686.1"/>
    <property type="gene ID" value="ENSATEG00000028273.2"/>
</dbReference>
<dbReference type="Pfam" id="PF05483">
    <property type="entry name" value="SCP-1"/>
    <property type="match status" value="2"/>
</dbReference>
<dbReference type="GO" id="GO:0001673">
    <property type="term" value="C:male germ cell nucleus"/>
    <property type="evidence" value="ECO:0007669"/>
    <property type="project" value="TreeGrafter"/>
</dbReference>
<feature type="region of interest" description="Disordered" evidence="2">
    <location>
        <begin position="544"/>
        <end position="569"/>
    </location>
</feature>
<dbReference type="Proteomes" id="UP000265040">
    <property type="component" value="Chromosome 5"/>
</dbReference>
<evidence type="ECO:0000313" key="4">
    <source>
        <dbReference type="Proteomes" id="UP000265040"/>
    </source>
</evidence>
<dbReference type="InParanoid" id="A0A7N6BTK0"/>
<protein>
    <recommendedName>
        <fullName evidence="5">Synaptonemal complex protein 1</fullName>
    </recommendedName>
</protein>
<dbReference type="FunCoup" id="A0A7N6BTK0">
    <property type="interactions" value="480"/>
</dbReference>
<gene>
    <name evidence="3" type="primary">SYCP1</name>
</gene>